<dbReference type="AlphaFoldDB" id="A0AAV7TPN4"/>
<dbReference type="EMBL" id="JANPWB010000006">
    <property type="protein sequence ID" value="KAJ1177728.1"/>
    <property type="molecule type" value="Genomic_DNA"/>
</dbReference>
<name>A0AAV7TPN4_PLEWA</name>
<feature type="compositionally biased region" description="Acidic residues" evidence="1">
    <location>
        <begin position="138"/>
        <end position="157"/>
    </location>
</feature>
<gene>
    <name evidence="2" type="ORF">NDU88_002980</name>
</gene>
<accession>A0AAV7TPN4</accession>
<evidence type="ECO:0000313" key="2">
    <source>
        <dbReference type="EMBL" id="KAJ1177728.1"/>
    </source>
</evidence>
<proteinExistence type="predicted"/>
<evidence type="ECO:0000313" key="3">
    <source>
        <dbReference type="Proteomes" id="UP001066276"/>
    </source>
</evidence>
<feature type="region of interest" description="Disordered" evidence="1">
    <location>
        <begin position="1"/>
        <end position="198"/>
    </location>
</feature>
<organism evidence="2 3">
    <name type="scientific">Pleurodeles waltl</name>
    <name type="common">Iberian ribbed newt</name>
    <dbReference type="NCBI Taxonomy" id="8319"/>
    <lineage>
        <taxon>Eukaryota</taxon>
        <taxon>Metazoa</taxon>
        <taxon>Chordata</taxon>
        <taxon>Craniata</taxon>
        <taxon>Vertebrata</taxon>
        <taxon>Euteleostomi</taxon>
        <taxon>Amphibia</taxon>
        <taxon>Batrachia</taxon>
        <taxon>Caudata</taxon>
        <taxon>Salamandroidea</taxon>
        <taxon>Salamandridae</taxon>
        <taxon>Pleurodelinae</taxon>
        <taxon>Pleurodeles</taxon>
    </lineage>
</organism>
<evidence type="ECO:0000256" key="1">
    <source>
        <dbReference type="SAM" id="MobiDB-lite"/>
    </source>
</evidence>
<protein>
    <submittedName>
        <fullName evidence="2">Uncharacterized protein</fullName>
    </submittedName>
</protein>
<reference evidence="2" key="1">
    <citation type="journal article" date="2022" name="bioRxiv">
        <title>Sequencing and chromosome-scale assembly of the giantPleurodeles waltlgenome.</title>
        <authorList>
            <person name="Brown T."/>
            <person name="Elewa A."/>
            <person name="Iarovenko S."/>
            <person name="Subramanian E."/>
            <person name="Araus A.J."/>
            <person name="Petzold A."/>
            <person name="Susuki M."/>
            <person name="Suzuki K.-i.T."/>
            <person name="Hayashi T."/>
            <person name="Toyoda A."/>
            <person name="Oliveira C."/>
            <person name="Osipova E."/>
            <person name="Leigh N.D."/>
            <person name="Simon A."/>
            <person name="Yun M.H."/>
        </authorList>
    </citation>
    <scope>NUCLEOTIDE SEQUENCE</scope>
    <source>
        <strain evidence="2">20211129_DDA</strain>
        <tissue evidence="2">Liver</tissue>
    </source>
</reference>
<dbReference type="Proteomes" id="UP001066276">
    <property type="component" value="Chromosome 3_2"/>
</dbReference>
<sequence length="198" mass="21828">MGDIVSRTACKEPSPMPRQPNLPGERHKREAAAASPPVPDPRKTKETGRRKGPRQVQAKPDKGSTQALESQSTEEEMPAIPERGRPFGPTDNAPQPASEIQEEGPWMKQECMERRHSSPQATKKTRKKHLSNHNSYTDPEESEEEEQPGNEGPDDQLDQVTKALQEMRALASAMEASPPPSSATVEQEEASMEVEGQS</sequence>
<feature type="compositionally biased region" description="Basic and acidic residues" evidence="1">
    <location>
        <begin position="40"/>
        <end position="49"/>
    </location>
</feature>
<keyword evidence="3" id="KW-1185">Reference proteome</keyword>
<comment type="caution">
    <text evidence="2">The sequence shown here is derived from an EMBL/GenBank/DDBJ whole genome shotgun (WGS) entry which is preliminary data.</text>
</comment>